<evidence type="ECO:0000313" key="2">
    <source>
        <dbReference type="Proteomes" id="UP000242287"/>
    </source>
</evidence>
<proteinExistence type="predicted"/>
<organism evidence="1 2">
    <name type="scientific">Amanita thiersii Skay4041</name>
    <dbReference type="NCBI Taxonomy" id="703135"/>
    <lineage>
        <taxon>Eukaryota</taxon>
        <taxon>Fungi</taxon>
        <taxon>Dikarya</taxon>
        <taxon>Basidiomycota</taxon>
        <taxon>Agaricomycotina</taxon>
        <taxon>Agaricomycetes</taxon>
        <taxon>Agaricomycetidae</taxon>
        <taxon>Agaricales</taxon>
        <taxon>Pluteineae</taxon>
        <taxon>Amanitaceae</taxon>
        <taxon>Amanita</taxon>
    </lineage>
</organism>
<dbReference type="AlphaFoldDB" id="A0A2A9N924"/>
<sequence>MAEADESPKAQTISPSVQFLKETNDRHFDYSGSSQFREGPPHILAIDLWAADKSGLRGPSFVIDSALQKRLEYMRAFNLFE</sequence>
<gene>
    <name evidence="1" type="ORF">AMATHDRAFT_8789</name>
</gene>
<reference evidence="1 2" key="1">
    <citation type="submission" date="2014-02" db="EMBL/GenBank/DDBJ databases">
        <title>Transposable element dynamics among asymbiotic and ectomycorrhizal Amanita fungi.</title>
        <authorList>
            <consortium name="DOE Joint Genome Institute"/>
            <person name="Hess J."/>
            <person name="Skrede I."/>
            <person name="Wolfe B."/>
            <person name="LaButti K."/>
            <person name="Ohm R.A."/>
            <person name="Grigoriev I.V."/>
            <person name="Pringle A."/>
        </authorList>
    </citation>
    <scope>NUCLEOTIDE SEQUENCE [LARGE SCALE GENOMIC DNA]</scope>
    <source>
        <strain evidence="1 2">SKay4041</strain>
    </source>
</reference>
<protein>
    <submittedName>
        <fullName evidence="1">Uncharacterized protein</fullName>
    </submittedName>
</protein>
<keyword evidence="2" id="KW-1185">Reference proteome</keyword>
<name>A0A2A9N924_9AGAR</name>
<dbReference type="EMBL" id="KZ302308">
    <property type="protein sequence ID" value="PFH45704.1"/>
    <property type="molecule type" value="Genomic_DNA"/>
</dbReference>
<accession>A0A2A9N924</accession>
<dbReference type="Proteomes" id="UP000242287">
    <property type="component" value="Unassembled WGS sequence"/>
</dbReference>
<evidence type="ECO:0000313" key="1">
    <source>
        <dbReference type="EMBL" id="PFH45704.1"/>
    </source>
</evidence>